<dbReference type="GO" id="GO:0016874">
    <property type="term" value="F:ligase activity"/>
    <property type="evidence" value="ECO:0007669"/>
    <property type="project" value="UniProtKB-UniRule"/>
</dbReference>
<feature type="domain" description="Bacillithiol biosynthesis BshC C-terminal coiled-coil" evidence="4">
    <location>
        <begin position="360"/>
        <end position="514"/>
    </location>
</feature>
<evidence type="ECO:0000313" key="5">
    <source>
        <dbReference type="EMBL" id="MPR33820.1"/>
    </source>
</evidence>
<comment type="caution">
    <text evidence="5">The sequence shown here is derived from an EMBL/GenBank/DDBJ whole genome shotgun (WGS) entry which is preliminary data.</text>
</comment>
<evidence type="ECO:0000259" key="4">
    <source>
        <dbReference type="Pfam" id="PF24850"/>
    </source>
</evidence>
<keyword evidence="1 2" id="KW-0436">Ligase</keyword>
<gene>
    <name evidence="2 5" type="primary">bshC</name>
    <name evidence="5" type="ORF">GBK04_10680</name>
</gene>
<protein>
    <recommendedName>
        <fullName evidence="2">Putative cysteine ligase BshC</fullName>
        <ecNumber evidence="2">6.-.-.-</ecNumber>
    </recommendedName>
</protein>
<keyword evidence="6" id="KW-1185">Reference proteome</keyword>
<evidence type="ECO:0000256" key="2">
    <source>
        <dbReference type="HAMAP-Rule" id="MF_01867"/>
    </source>
</evidence>
<dbReference type="NCBIfam" id="TIGR03998">
    <property type="entry name" value="thiol_BshC"/>
    <property type="match status" value="1"/>
</dbReference>
<feature type="coiled-coil region" evidence="2">
    <location>
        <begin position="429"/>
        <end position="463"/>
    </location>
</feature>
<dbReference type="PIRSF" id="PIRSF012535">
    <property type="entry name" value="UCP012535"/>
    <property type="match status" value="1"/>
</dbReference>
<dbReference type="Pfam" id="PF10079">
    <property type="entry name" value="Rossmann-like_BshC"/>
    <property type="match status" value="1"/>
</dbReference>
<evidence type="ECO:0000313" key="6">
    <source>
        <dbReference type="Proteomes" id="UP000479293"/>
    </source>
</evidence>
<dbReference type="InterPro" id="IPR011199">
    <property type="entry name" value="Bacillithiol_biosynth_BshC"/>
</dbReference>
<proteinExistence type="inferred from homology"/>
<dbReference type="InterPro" id="IPR055399">
    <property type="entry name" value="CC_BshC"/>
</dbReference>
<evidence type="ECO:0000259" key="3">
    <source>
        <dbReference type="Pfam" id="PF10079"/>
    </source>
</evidence>
<accession>A0A7C9BEM9</accession>
<dbReference type="Pfam" id="PF24850">
    <property type="entry name" value="CC_BshC"/>
    <property type="match status" value="1"/>
</dbReference>
<feature type="domain" description="Bacillithiol biosynthesis BshC N-terminal Rossmann-like" evidence="3">
    <location>
        <begin position="1"/>
        <end position="358"/>
    </location>
</feature>
<dbReference type="AlphaFoldDB" id="A0A7C9BEM9"/>
<dbReference type="Proteomes" id="UP000479293">
    <property type="component" value="Unassembled WGS sequence"/>
</dbReference>
<dbReference type="HAMAP" id="MF_01867">
    <property type="entry name" value="BshC"/>
    <property type="match status" value="1"/>
</dbReference>
<reference evidence="5 6" key="1">
    <citation type="submission" date="2019-10" db="EMBL/GenBank/DDBJ databases">
        <title>Draft Genome Sequence of Cytophagaceae sp. SJW1-29.</title>
        <authorList>
            <person name="Choi A."/>
        </authorList>
    </citation>
    <scope>NUCLEOTIDE SEQUENCE [LARGE SCALE GENOMIC DNA]</scope>
    <source>
        <strain evidence="5 6">SJW1-29</strain>
    </source>
</reference>
<sequence>MKLHSVALRTTGQFPPLLLDYLDQKPELNDFYTVFPSLDEAKQAIQQRTNFDPAKRQTLVEILSKQYAGISNPPDFSLLQNETTFTVTTGHQLNIFTGPLYVIYKIVTTVNLARVLKETYPDYDFVPVYWMASEDHDFAEIASFNLFGQKYTWSGTPRGAVGRLDPKELETILNQLPEAVPIFRKAYLKNETLAGAVRCYMHELFGKKGLVTLDADDAALKSHFLPVIEDELFNQTSGGLVAETTARLEKLGYHTPIHAREINLFYLTEGLRERIIRAEGTFKIINTNLQFTEAEIRQEATEHPERFSPNVVLRPLYEEIILPNLAYIGGPSEVPYWLQLKDVFDHYKVPFPMMIPRNFALYVNAASRHRVEKLGLTYEAIFKEKYQLKRDLVERLSEHTLSLDMEKYSFAEVLSKVVHKAVDVDSTLEKAVLAERARLYNSLEKLEKRIRKAEERKHGIQVGQLENLLDTFFPKGTPQERHDNFLNFYLNNRNFIKILFDAFDPLDFRFNILEE</sequence>
<name>A0A7C9BEM9_9BACT</name>
<dbReference type="EC" id="6.-.-.-" evidence="2"/>
<dbReference type="InterPro" id="IPR055398">
    <property type="entry name" value="Rossmann-like_BshC"/>
</dbReference>
<organism evidence="5 6">
    <name type="scientific">Salmonirosea aquatica</name>
    <dbReference type="NCBI Taxonomy" id="2654236"/>
    <lineage>
        <taxon>Bacteria</taxon>
        <taxon>Pseudomonadati</taxon>
        <taxon>Bacteroidota</taxon>
        <taxon>Cytophagia</taxon>
        <taxon>Cytophagales</taxon>
        <taxon>Spirosomataceae</taxon>
        <taxon>Salmonirosea</taxon>
    </lineage>
</organism>
<dbReference type="RefSeq" id="WP_152759519.1">
    <property type="nucleotide sequence ID" value="NZ_WHLY01000002.1"/>
</dbReference>
<comment type="similarity">
    <text evidence="2">Belongs to the BshC family.</text>
</comment>
<keyword evidence="2" id="KW-0175">Coiled coil</keyword>
<dbReference type="EMBL" id="WHLY01000002">
    <property type="protein sequence ID" value="MPR33820.1"/>
    <property type="molecule type" value="Genomic_DNA"/>
</dbReference>
<evidence type="ECO:0000256" key="1">
    <source>
        <dbReference type="ARBA" id="ARBA00022598"/>
    </source>
</evidence>